<dbReference type="SUPFAM" id="SSF52540">
    <property type="entry name" value="P-loop containing nucleoside triphosphate hydrolases"/>
    <property type="match status" value="1"/>
</dbReference>
<accession>A0ABS7A5G9</accession>
<dbReference type="InterPro" id="IPR027417">
    <property type="entry name" value="P-loop_NTPase"/>
</dbReference>
<reference evidence="1 2" key="1">
    <citation type="submission" date="2021-07" db="EMBL/GenBank/DDBJ databases">
        <authorList>
            <person name="So Y."/>
        </authorList>
    </citation>
    <scope>NUCLEOTIDE SEQUENCE [LARGE SCALE GENOMIC DNA]</scope>
    <source>
        <strain evidence="1 2">HJA6</strain>
    </source>
</reference>
<dbReference type="PANTHER" id="PTHR32309:SF13">
    <property type="entry name" value="FERRIC ENTEROBACTIN TRANSPORT PROTEIN FEPE"/>
    <property type="match status" value="1"/>
</dbReference>
<keyword evidence="2" id="KW-1185">Reference proteome</keyword>
<dbReference type="PANTHER" id="PTHR32309">
    <property type="entry name" value="TYROSINE-PROTEIN KINASE"/>
    <property type="match status" value="1"/>
</dbReference>
<dbReference type="Proteomes" id="UP001196565">
    <property type="component" value="Unassembled WGS sequence"/>
</dbReference>
<proteinExistence type="predicted"/>
<dbReference type="EMBL" id="JAHYBZ010000002">
    <property type="protein sequence ID" value="MBW6397533.1"/>
    <property type="molecule type" value="Genomic_DNA"/>
</dbReference>
<evidence type="ECO:0000313" key="2">
    <source>
        <dbReference type="Proteomes" id="UP001196565"/>
    </source>
</evidence>
<organism evidence="1 2">
    <name type="scientific">Roseomonas alba</name>
    <dbReference type="NCBI Taxonomy" id="2846776"/>
    <lineage>
        <taxon>Bacteria</taxon>
        <taxon>Pseudomonadati</taxon>
        <taxon>Pseudomonadota</taxon>
        <taxon>Alphaproteobacteria</taxon>
        <taxon>Acetobacterales</taxon>
        <taxon>Roseomonadaceae</taxon>
        <taxon>Roseomonas</taxon>
    </lineage>
</organism>
<comment type="caution">
    <text evidence="1">The sequence shown here is derived from an EMBL/GenBank/DDBJ whole genome shotgun (WGS) entry which is preliminary data.</text>
</comment>
<gene>
    <name evidence="1" type="ORF">KPL78_06730</name>
</gene>
<dbReference type="RefSeq" id="WP_219762139.1">
    <property type="nucleotide sequence ID" value="NZ_JAHYBZ010000002.1"/>
</dbReference>
<protein>
    <submittedName>
        <fullName evidence="1">AAA family ATPase</fullName>
    </submittedName>
</protein>
<evidence type="ECO:0000313" key="1">
    <source>
        <dbReference type="EMBL" id="MBW6397533.1"/>
    </source>
</evidence>
<dbReference type="InterPro" id="IPR050445">
    <property type="entry name" value="Bact_polysacc_biosynth/exp"/>
</dbReference>
<name>A0ABS7A5G9_9PROT</name>
<dbReference type="Gene3D" id="3.40.50.300">
    <property type="entry name" value="P-loop containing nucleotide triphosphate hydrolases"/>
    <property type="match status" value="1"/>
</dbReference>
<sequence length="316" mass="32745">MNHTVPRRPHLAERAVDAARSAALAEAGNVRQAPVVAREATSLDALLVDGASPDQAHKLFTRPAMASPPEHAAPAPIARRRLEALGLASDRPSPGTSREQIALVREQVLRAIDTSPARPGHEAGIVLVTSARPGEGKSFVALNLAASMAEGAGRPIVLVDADGRAGSMTERLEMTGLGGLEALRSLPGRDPTSLLVGTEVPGLSILPHGSGEPVKGDAIAAGLPLLAARLPRHVFVVDAPACLETSIPGLLAAIAGQVLMVVQAERTQRAEVEAALDIVDACPNISLLLNRVMLTVSDSFSERMASPDGTADRAQS</sequence>